<gene>
    <name evidence="1" type="ORF">MANES_04G144800</name>
</gene>
<dbReference type="AlphaFoldDB" id="A0A2C9W401"/>
<organism evidence="1">
    <name type="scientific">Manihot esculenta</name>
    <name type="common">Cassava</name>
    <name type="synonym">Jatropha manihot</name>
    <dbReference type="NCBI Taxonomy" id="3983"/>
    <lineage>
        <taxon>Eukaryota</taxon>
        <taxon>Viridiplantae</taxon>
        <taxon>Streptophyta</taxon>
        <taxon>Embryophyta</taxon>
        <taxon>Tracheophyta</taxon>
        <taxon>Spermatophyta</taxon>
        <taxon>Magnoliopsida</taxon>
        <taxon>eudicotyledons</taxon>
        <taxon>Gunneridae</taxon>
        <taxon>Pentapetalae</taxon>
        <taxon>rosids</taxon>
        <taxon>fabids</taxon>
        <taxon>Malpighiales</taxon>
        <taxon>Euphorbiaceae</taxon>
        <taxon>Crotonoideae</taxon>
        <taxon>Manihoteae</taxon>
        <taxon>Manihot</taxon>
    </lineage>
</organism>
<protein>
    <submittedName>
        <fullName evidence="1">Uncharacterized protein</fullName>
    </submittedName>
</protein>
<reference evidence="1" key="1">
    <citation type="submission" date="2016-02" db="EMBL/GenBank/DDBJ databases">
        <title>WGS assembly of Manihot esculenta.</title>
        <authorList>
            <person name="Bredeson J.V."/>
            <person name="Prochnik S.E."/>
            <person name="Lyons J.B."/>
            <person name="Schmutz J."/>
            <person name="Grimwood J."/>
            <person name="Vrebalov J."/>
            <person name="Bart R.S."/>
            <person name="Amuge T."/>
            <person name="Ferguson M.E."/>
            <person name="Green R."/>
            <person name="Putnam N."/>
            <person name="Stites J."/>
            <person name="Rounsley S."/>
            <person name="Rokhsar D.S."/>
        </authorList>
    </citation>
    <scope>NUCLEOTIDE SEQUENCE [LARGE SCALE GENOMIC DNA]</scope>
    <source>
        <tissue evidence="1">Leaf</tissue>
    </source>
</reference>
<evidence type="ECO:0000313" key="1">
    <source>
        <dbReference type="EMBL" id="OAY53211.1"/>
    </source>
</evidence>
<sequence>MVAKDNKALFDTLCALSCQIVLLESSFLSAHVLLLDHKFDDFPIISSLLSTNVLFSSSILWKSSKGMIINSIKIYYVLKSRSVCLIRSLSNSMLVRLIFQLGNSG</sequence>
<name>A0A2C9W401_MANES</name>
<accession>A0A2C9W401</accession>
<dbReference type="EMBL" id="CM004390">
    <property type="protein sequence ID" value="OAY53211.1"/>
    <property type="molecule type" value="Genomic_DNA"/>
</dbReference>
<proteinExistence type="predicted"/>